<reference evidence="1 2" key="1">
    <citation type="submission" date="2019-07" db="EMBL/GenBank/DDBJ databases">
        <title>Whole genome shotgun sequence of Brevifollis gellanilyticus NBRC 108608.</title>
        <authorList>
            <person name="Hosoyama A."/>
            <person name="Uohara A."/>
            <person name="Ohji S."/>
            <person name="Ichikawa N."/>
        </authorList>
    </citation>
    <scope>NUCLEOTIDE SEQUENCE [LARGE SCALE GENOMIC DNA]</scope>
    <source>
        <strain evidence="1 2">NBRC 108608</strain>
    </source>
</reference>
<name>A0A512M2T2_9BACT</name>
<dbReference type="Proteomes" id="UP000321577">
    <property type="component" value="Unassembled WGS sequence"/>
</dbReference>
<organism evidence="1 2">
    <name type="scientific">Brevifollis gellanilyticus</name>
    <dbReference type="NCBI Taxonomy" id="748831"/>
    <lineage>
        <taxon>Bacteria</taxon>
        <taxon>Pseudomonadati</taxon>
        <taxon>Verrucomicrobiota</taxon>
        <taxon>Verrucomicrobiia</taxon>
        <taxon>Verrucomicrobiales</taxon>
        <taxon>Verrucomicrobiaceae</taxon>
    </lineage>
</organism>
<sequence length="66" mass="7566">MVHPGVITDRREPEVPVPIILKHRARMATEAEPALPSFIQINVRFEKRLGRRRHPIPGIVSRIGRP</sequence>
<evidence type="ECO:0000313" key="2">
    <source>
        <dbReference type="Proteomes" id="UP000321577"/>
    </source>
</evidence>
<proteinExistence type="predicted"/>
<accession>A0A512M2T2</accession>
<evidence type="ECO:0000313" key="1">
    <source>
        <dbReference type="EMBL" id="GEP41042.1"/>
    </source>
</evidence>
<gene>
    <name evidence="1" type="ORF">BGE01nite_03330</name>
</gene>
<comment type="caution">
    <text evidence="1">The sequence shown here is derived from an EMBL/GenBank/DDBJ whole genome shotgun (WGS) entry which is preliminary data.</text>
</comment>
<dbReference type="AlphaFoldDB" id="A0A512M2T2"/>
<dbReference type="EMBL" id="BKAG01000002">
    <property type="protein sequence ID" value="GEP41042.1"/>
    <property type="molecule type" value="Genomic_DNA"/>
</dbReference>
<keyword evidence="2" id="KW-1185">Reference proteome</keyword>
<protein>
    <submittedName>
        <fullName evidence="1">Uncharacterized protein</fullName>
    </submittedName>
</protein>